<proteinExistence type="inferred from homology"/>
<dbReference type="GO" id="GO:0016491">
    <property type="term" value="F:oxidoreductase activity"/>
    <property type="evidence" value="ECO:0007669"/>
    <property type="project" value="UniProtKB-KW"/>
</dbReference>
<accession>A0AAN7C594</accession>
<reference evidence="5" key="1">
    <citation type="journal article" date="2023" name="Mol. Phylogenet. Evol.">
        <title>Genome-scale phylogeny and comparative genomics of the fungal order Sordariales.</title>
        <authorList>
            <person name="Hensen N."/>
            <person name="Bonometti L."/>
            <person name="Westerberg I."/>
            <person name="Brannstrom I.O."/>
            <person name="Guillou S."/>
            <person name="Cros-Aarteil S."/>
            <person name="Calhoun S."/>
            <person name="Haridas S."/>
            <person name="Kuo A."/>
            <person name="Mondo S."/>
            <person name="Pangilinan J."/>
            <person name="Riley R."/>
            <person name="LaButti K."/>
            <person name="Andreopoulos B."/>
            <person name="Lipzen A."/>
            <person name="Chen C."/>
            <person name="Yan M."/>
            <person name="Daum C."/>
            <person name="Ng V."/>
            <person name="Clum A."/>
            <person name="Steindorff A."/>
            <person name="Ohm R.A."/>
            <person name="Martin F."/>
            <person name="Silar P."/>
            <person name="Natvig D.O."/>
            <person name="Lalanne C."/>
            <person name="Gautier V."/>
            <person name="Ament-Velasquez S.L."/>
            <person name="Kruys A."/>
            <person name="Hutchinson M.I."/>
            <person name="Powell A.J."/>
            <person name="Barry K."/>
            <person name="Miller A.N."/>
            <person name="Grigoriev I.V."/>
            <person name="Debuchy R."/>
            <person name="Gladieux P."/>
            <person name="Hiltunen Thoren M."/>
            <person name="Johannesson H."/>
        </authorList>
    </citation>
    <scope>NUCLEOTIDE SEQUENCE</scope>
    <source>
        <strain evidence="5">CBS 532.94</strain>
    </source>
</reference>
<protein>
    <submittedName>
        <fullName evidence="5">Uncharacterized protein</fullName>
    </submittedName>
</protein>
<dbReference type="CDD" id="cd05233">
    <property type="entry name" value="SDR_c"/>
    <property type="match status" value="1"/>
</dbReference>
<keyword evidence="2" id="KW-0521">NADP</keyword>
<keyword evidence="4" id="KW-0732">Signal</keyword>
<dbReference type="PRINTS" id="PR00081">
    <property type="entry name" value="GDHRDH"/>
</dbReference>
<evidence type="ECO:0000256" key="1">
    <source>
        <dbReference type="ARBA" id="ARBA00006484"/>
    </source>
</evidence>
<evidence type="ECO:0000313" key="5">
    <source>
        <dbReference type="EMBL" id="KAK4235272.1"/>
    </source>
</evidence>
<name>A0AAN7C594_9PEZI</name>
<feature type="chain" id="PRO_5042955635" evidence="4">
    <location>
        <begin position="21"/>
        <end position="261"/>
    </location>
</feature>
<dbReference type="InterPro" id="IPR002347">
    <property type="entry name" value="SDR_fam"/>
</dbReference>
<comment type="caution">
    <text evidence="5">The sequence shown here is derived from an EMBL/GenBank/DDBJ whole genome shotgun (WGS) entry which is preliminary data.</text>
</comment>
<evidence type="ECO:0000256" key="3">
    <source>
        <dbReference type="ARBA" id="ARBA00023002"/>
    </source>
</evidence>
<dbReference type="SUPFAM" id="SSF51735">
    <property type="entry name" value="NAD(P)-binding Rossmann-fold domains"/>
    <property type="match status" value="1"/>
</dbReference>
<dbReference type="EMBL" id="MU860282">
    <property type="protein sequence ID" value="KAK4235272.1"/>
    <property type="molecule type" value="Genomic_DNA"/>
</dbReference>
<comment type="similarity">
    <text evidence="1">Belongs to the short-chain dehydrogenases/reductases (SDR) family.</text>
</comment>
<dbReference type="Gene3D" id="3.40.50.720">
    <property type="entry name" value="NAD(P)-binding Rossmann-like Domain"/>
    <property type="match status" value="1"/>
</dbReference>
<dbReference type="InterPro" id="IPR052178">
    <property type="entry name" value="Sec_Metab_Biosynth_SDR"/>
</dbReference>
<sequence>MASRKAALATAGSAAARLLALELGMSVTVNYSRDAARAEALVKELRDTWESRRFDETGLHPPSFHAIQADLSQQTEVIRLADEAAAASGNRLDVIISNVGWTRMRNFSDLDDGVNEEDWDRCFSVNVKSQLWLFHAGRKWLEERNSREEGAAAFVSTASIACSKPSGSSLPYAVTKAARIHLVKSLAVIAAPAIRVNCISPGVLLADWELSFAPERLEAVKEQNRLKRFAAVDDVAQQVKVSVTSRTVTGQNAIIDAGLSL</sequence>
<evidence type="ECO:0000313" key="6">
    <source>
        <dbReference type="Proteomes" id="UP001303760"/>
    </source>
</evidence>
<dbReference type="PANTHER" id="PTHR43618">
    <property type="entry name" value="7-ALPHA-HYDROXYSTEROID DEHYDROGENASE"/>
    <property type="match status" value="1"/>
</dbReference>
<dbReference type="Pfam" id="PF13561">
    <property type="entry name" value="adh_short_C2"/>
    <property type="match status" value="1"/>
</dbReference>
<dbReference type="PANTHER" id="PTHR43618:SF13">
    <property type="entry name" value="CHAIN DEHYDROGENASE, PUTATIVE (AFU_ORTHOLOGUE AFUA_1G17650)-RELATED"/>
    <property type="match status" value="1"/>
</dbReference>
<organism evidence="5 6">
    <name type="scientific">Achaetomium macrosporum</name>
    <dbReference type="NCBI Taxonomy" id="79813"/>
    <lineage>
        <taxon>Eukaryota</taxon>
        <taxon>Fungi</taxon>
        <taxon>Dikarya</taxon>
        <taxon>Ascomycota</taxon>
        <taxon>Pezizomycotina</taxon>
        <taxon>Sordariomycetes</taxon>
        <taxon>Sordariomycetidae</taxon>
        <taxon>Sordariales</taxon>
        <taxon>Chaetomiaceae</taxon>
        <taxon>Achaetomium</taxon>
    </lineage>
</organism>
<gene>
    <name evidence="5" type="ORF">C8A03DRAFT_17973</name>
</gene>
<feature type="signal peptide" evidence="4">
    <location>
        <begin position="1"/>
        <end position="20"/>
    </location>
</feature>
<dbReference type="AlphaFoldDB" id="A0AAN7C594"/>
<evidence type="ECO:0000256" key="2">
    <source>
        <dbReference type="ARBA" id="ARBA00022857"/>
    </source>
</evidence>
<evidence type="ECO:0000256" key="4">
    <source>
        <dbReference type="SAM" id="SignalP"/>
    </source>
</evidence>
<keyword evidence="6" id="KW-1185">Reference proteome</keyword>
<keyword evidence="3" id="KW-0560">Oxidoreductase</keyword>
<dbReference type="Proteomes" id="UP001303760">
    <property type="component" value="Unassembled WGS sequence"/>
</dbReference>
<dbReference type="InterPro" id="IPR036291">
    <property type="entry name" value="NAD(P)-bd_dom_sf"/>
</dbReference>
<reference evidence="5" key="2">
    <citation type="submission" date="2023-05" db="EMBL/GenBank/DDBJ databases">
        <authorList>
            <consortium name="Lawrence Berkeley National Laboratory"/>
            <person name="Steindorff A."/>
            <person name="Hensen N."/>
            <person name="Bonometti L."/>
            <person name="Westerberg I."/>
            <person name="Brannstrom I.O."/>
            <person name="Guillou S."/>
            <person name="Cros-Aarteil S."/>
            <person name="Calhoun S."/>
            <person name="Haridas S."/>
            <person name="Kuo A."/>
            <person name="Mondo S."/>
            <person name="Pangilinan J."/>
            <person name="Riley R."/>
            <person name="Labutti K."/>
            <person name="Andreopoulos B."/>
            <person name="Lipzen A."/>
            <person name="Chen C."/>
            <person name="Yanf M."/>
            <person name="Daum C."/>
            <person name="Ng V."/>
            <person name="Clum A."/>
            <person name="Ohm R."/>
            <person name="Martin F."/>
            <person name="Silar P."/>
            <person name="Natvig D."/>
            <person name="Lalanne C."/>
            <person name="Gautier V."/>
            <person name="Ament-Velasquez S.L."/>
            <person name="Kruys A."/>
            <person name="Hutchinson M.I."/>
            <person name="Powell A.J."/>
            <person name="Barry K."/>
            <person name="Miller A.N."/>
            <person name="Grigoriev I.V."/>
            <person name="Debuchy R."/>
            <person name="Gladieux P."/>
            <person name="Thoren M.H."/>
            <person name="Johannesson H."/>
        </authorList>
    </citation>
    <scope>NUCLEOTIDE SEQUENCE</scope>
    <source>
        <strain evidence="5">CBS 532.94</strain>
    </source>
</reference>